<dbReference type="PANTHER" id="PTHR47816:SF4">
    <property type="entry name" value="RIBOSOMAL RNA SMALL SUBUNIT METHYLTRANSFERASE C"/>
    <property type="match status" value="1"/>
</dbReference>
<evidence type="ECO:0000313" key="8">
    <source>
        <dbReference type="Proteomes" id="UP000048908"/>
    </source>
</evidence>
<keyword evidence="1" id="KW-0963">Cytoplasm</keyword>
<evidence type="ECO:0000256" key="1">
    <source>
        <dbReference type="ARBA" id="ARBA00022490"/>
    </source>
</evidence>
<dbReference type="STRING" id="282197.SAMN04488517_10138"/>
<keyword evidence="5" id="KW-0949">S-adenosyl-L-methionine</keyword>
<dbReference type="SUPFAM" id="SSF53335">
    <property type="entry name" value="S-adenosyl-L-methionine-dependent methyltransferases"/>
    <property type="match status" value="1"/>
</dbReference>
<dbReference type="GO" id="GO:0052914">
    <property type="term" value="F:16S rRNA (guanine(1207)-N(2))-methyltransferase activity"/>
    <property type="evidence" value="ECO:0007669"/>
    <property type="project" value="UniProtKB-EC"/>
</dbReference>
<dbReference type="Proteomes" id="UP000048908">
    <property type="component" value="Unassembled WGS sequence"/>
</dbReference>
<dbReference type="Pfam" id="PF05175">
    <property type="entry name" value="MTS"/>
    <property type="match status" value="1"/>
</dbReference>
<evidence type="ECO:0000256" key="5">
    <source>
        <dbReference type="ARBA" id="ARBA00022691"/>
    </source>
</evidence>
<keyword evidence="2" id="KW-0698">rRNA processing</keyword>
<dbReference type="InterPro" id="IPR007848">
    <property type="entry name" value="Small_mtfrase_dom"/>
</dbReference>
<dbReference type="CDD" id="cd02440">
    <property type="entry name" value="AdoMet_MTases"/>
    <property type="match status" value="1"/>
</dbReference>
<evidence type="ECO:0000256" key="4">
    <source>
        <dbReference type="ARBA" id="ARBA00022679"/>
    </source>
</evidence>
<dbReference type="AlphaFoldDB" id="A0A0M6XN65"/>
<keyword evidence="8" id="KW-1185">Reference proteome</keyword>
<gene>
    <name evidence="7" type="primary">rsmC</name>
    <name evidence="7" type="ORF">JAN5088_00381</name>
</gene>
<keyword evidence="3 7" id="KW-0489">Methyltransferase</keyword>
<dbReference type="InterPro" id="IPR046977">
    <property type="entry name" value="RsmC/RlmG"/>
</dbReference>
<dbReference type="PANTHER" id="PTHR47816">
    <property type="entry name" value="RIBOSOMAL RNA SMALL SUBUNIT METHYLTRANSFERASE C"/>
    <property type="match status" value="1"/>
</dbReference>
<dbReference type="EMBL" id="CXPG01000009">
    <property type="protein sequence ID" value="CTQ31623.1"/>
    <property type="molecule type" value="Genomic_DNA"/>
</dbReference>
<dbReference type="RefSeq" id="WP_055681085.1">
    <property type="nucleotide sequence ID" value="NZ_CXPG01000009.1"/>
</dbReference>
<dbReference type="InterPro" id="IPR002052">
    <property type="entry name" value="DNA_methylase_N6_adenine_CS"/>
</dbReference>
<feature type="domain" description="Methyltransferase small" evidence="6">
    <location>
        <begin position="155"/>
        <end position="314"/>
    </location>
</feature>
<dbReference type="OrthoDB" id="9816072at2"/>
<sequence length="327" mass="34234">MNSRLSLALSGGAVALPDGRVVLFRPPADLDLDGLPDGVVAMQGFRPDHDALAARGVDVMAEVGGPADAAVVFVARSKALTRDMIARACAMVPAGNPVVVDGARADGIDSIVRDCRAVFDVGEVFAKAHGKCFSFPSGPAPDGWAAATQRVDGMETRAGVFSADGVDPGSAILARYVTGLSGQVCDLGAGWGYLSRVVLTSDKISRCALVEAEHDALACARGNVTDPRAEFHWADATTWAGGPFDTVVTNPPFHTARKADPSIGRAFIAAAGRLLTPAGRLIMVANRHLPYEAALGETFAETVVVEDTGGYKVIEARRPRRTRGRSR</sequence>
<dbReference type="InterPro" id="IPR029063">
    <property type="entry name" value="SAM-dependent_MTases_sf"/>
</dbReference>
<proteinExistence type="predicted"/>
<evidence type="ECO:0000313" key="7">
    <source>
        <dbReference type="EMBL" id="CTQ31623.1"/>
    </source>
</evidence>
<name>A0A0M6XN65_9RHOB</name>
<evidence type="ECO:0000256" key="2">
    <source>
        <dbReference type="ARBA" id="ARBA00022552"/>
    </source>
</evidence>
<organism evidence="7 8">
    <name type="scientific">Jannaschia rubra</name>
    <dbReference type="NCBI Taxonomy" id="282197"/>
    <lineage>
        <taxon>Bacteria</taxon>
        <taxon>Pseudomonadati</taxon>
        <taxon>Pseudomonadota</taxon>
        <taxon>Alphaproteobacteria</taxon>
        <taxon>Rhodobacterales</taxon>
        <taxon>Roseobacteraceae</taxon>
        <taxon>Jannaschia</taxon>
    </lineage>
</organism>
<dbReference type="PROSITE" id="PS00092">
    <property type="entry name" value="N6_MTASE"/>
    <property type="match status" value="1"/>
</dbReference>
<dbReference type="GO" id="GO:0003676">
    <property type="term" value="F:nucleic acid binding"/>
    <property type="evidence" value="ECO:0007669"/>
    <property type="project" value="InterPro"/>
</dbReference>
<dbReference type="EC" id="2.1.1.172" evidence="7"/>
<evidence type="ECO:0000256" key="3">
    <source>
        <dbReference type="ARBA" id="ARBA00022603"/>
    </source>
</evidence>
<accession>A0A0M6XN65</accession>
<protein>
    <submittedName>
        <fullName evidence="7">Ribosomal RNA small subunit methyltransferase C</fullName>
        <ecNumber evidence="7">2.1.1.172</ecNumber>
    </submittedName>
</protein>
<evidence type="ECO:0000259" key="6">
    <source>
        <dbReference type="Pfam" id="PF05175"/>
    </source>
</evidence>
<reference evidence="7 8" key="1">
    <citation type="submission" date="2015-07" db="EMBL/GenBank/DDBJ databases">
        <authorList>
            <person name="Noorani M."/>
        </authorList>
    </citation>
    <scope>NUCLEOTIDE SEQUENCE [LARGE SCALE GENOMIC DNA]</scope>
    <source>
        <strain evidence="7 8">CECT 5088</strain>
    </source>
</reference>
<keyword evidence="4 7" id="KW-0808">Transferase</keyword>
<dbReference type="Gene3D" id="3.40.50.150">
    <property type="entry name" value="Vaccinia Virus protein VP39"/>
    <property type="match status" value="2"/>
</dbReference>